<dbReference type="SMART" id="SM00962">
    <property type="entry name" value="SRP54"/>
    <property type="match status" value="1"/>
</dbReference>
<dbReference type="InterPro" id="IPR020006">
    <property type="entry name" value="FlhF"/>
</dbReference>
<keyword evidence="6" id="KW-0547">Nucleotide-binding</keyword>
<evidence type="ECO:0000256" key="10">
    <source>
        <dbReference type="ARBA" id="ARBA00023136"/>
    </source>
</evidence>
<keyword evidence="17" id="KW-0969">Cilium</keyword>
<dbReference type="InterPro" id="IPR003593">
    <property type="entry name" value="AAA+_ATPase"/>
</dbReference>
<dbReference type="PANTHER" id="PTHR43134:SF3">
    <property type="entry name" value="FLAGELLAR BIOSYNTHESIS PROTEIN FLHF"/>
    <property type="match status" value="1"/>
</dbReference>
<evidence type="ECO:0000256" key="3">
    <source>
        <dbReference type="ARBA" id="ARBA00014919"/>
    </source>
</evidence>
<sequence length="406" mass="46776">MKIKRYIAPTMPEAMNKIRKELGPDAVILSTKEVHEGGLFGLFKKRMIEVIVALDQNIPPVKQEKPLPKFEKFERREPARNSMVNERSTSLREKPLTETPSSDVTKTKNDPNSIMETEIISEMKNMRRILEQQLYQNYQQKFELDYQVIYQYLIDQEVNEELATKLVENIIHKHRLIKVKPTASKIAVDLKLEIEEQLSKLSFEGITNSAKVVHFVGPTGVGKTTTLAKVAARSMINEQKKVAFITMDTYRIAAIEQLKTYAKILDIPVEVVYSFEDYQIALEKLKSYDLILVDTAGRNYREEKYVEELKRSIRSKETIENYLVLSLTSKPKDILDIYHSFRHLDIKSLIFTKIDETRQYGSLLNIPLTFQAGIAYITDGQEVPDNLVKPTKEVISNYIVGDLIDP</sequence>
<keyword evidence="7" id="KW-1005">Bacterial flagellum biogenesis</keyword>
<dbReference type="EMBL" id="BMEY01000001">
    <property type="protein sequence ID" value="GGA62921.1"/>
    <property type="molecule type" value="Genomic_DNA"/>
</dbReference>
<dbReference type="GO" id="GO:0005886">
    <property type="term" value="C:plasma membrane"/>
    <property type="evidence" value="ECO:0007669"/>
    <property type="project" value="UniProtKB-SubCell"/>
</dbReference>
<evidence type="ECO:0000256" key="2">
    <source>
        <dbReference type="ARBA" id="ARBA00008531"/>
    </source>
</evidence>
<evidence type="ECO:0000256" key="4">
    <source>
        <dbReference type="ARBA" id="ARBA00022448"/>
    </source>
</evidence>
<dbReference type="GO" id="GO:0044781">
    <property type="term" value="P:bacterial-type flagellum organization"/>
    <property type="evidence" value="ECO:0007669"/>
    <property type="project" value="UniProtKB-UniRule"/>
</dbReference>
<dbReference type="GO" id="GO:0003924">
    <property type="term" value="F:GTPase activity"/>
    <property type="evidence" value="ECO:0007669"/>
    <property type="project" value="UniProtKB-UniRule"/>
</dbReference>
<feature type="compositionally biased region" description="Basic and acidic residues" evidence="14">
    <location>
        <begin position="69"/>
        <end position="79"/>
    </location>
</feature>
<evidence type="ECO:0000256" key="7">
    <source>
        <dbReference type="ARBA" id="ARBA00022795"/>
    </source>
</evidence>
<keyword evidence="4" id="KW-0813">Transport</keyword>
<feature type="domain" description="AAA+ ATPase" evidence="15">
    <location>
        <begin position="209"/>
        <end position="351"/>
    </location>
</feature>
<dbReference type="GO" id="GO:0005047">
    <property type="term" value="F:signal recognition particle binding"/>
    <property type="evidence" value="ECO:0007669"/>
    <property type="project" value="TreeGrafter"/>
</dbReference>
<reference evidence="17" key="2">
    <citation type="submission" date="2020-09" db="EMBL/GenBank/DDBJ databases">
        <authorList>
            <person name="Sun Q."/>
            <person name="Zhou Y."/>
        </authorList>
    </citation>
    <scope>NUCLEOTIDE SEQUENCE</scope>
    <source>
        <strain evidence="17">CGMCC 1.12408</strain>
    </source>
</reference>
<keyword evidence="5" id="KW-1003">Cell membrane</keyword>
<dbReference type="GO" id="GO:0006614">
    <property type="term" value="P:SRP-dependent cotranslational protein targeting to membrane"/>
    <property type="evidence" value="ECO:0007669"/>
    <property type="project" value="UniProtKB-UniRule"/>
</dbReference>
<keyword evidence="17" id="KW-0966">Cell projection</keyword>
<keyword evidence="18" id="KW-1185">Reference proteome</keyword>
<reference evidence="17" key="1">
    <citation type="journal article" date="2014" name="Int. J. Syst. Evol. Microbiol.">
        <title>Complete genome sequence of Corynebacterium casei LMG S-19264T (=DSM 44701T), isolated from a smear-ripened cheese.</title>
        <authorList>
            <consortium name="US DOE Joint Genome Institute (JGI-PGF)"/>
            <person name="Walter F."/>
            <person name="Albersmeier A."/>
            <person name="Kalinowski J."/>
            <person name="Ruckert C."/>
        </authorList>
    </citation>
    <scope>NUCLEOTIDE SEQUENCE</scope>
    <source>
        <strain evidence="17">CGMCC 1.12408</strain>
    </source>
</reference>
<evidence type="ECO:0000256" key="5">
    <source>
        <dbReference type="ARBA" id="ARBA00022475"/>
    </source>
</evidence>
<comment type="subcellular location">
    <subcellularLocation>
        <location evidence="1">Cell membrane</location>
        <topology evidence="1">Peripheral membrane protein</topology>
        <orientation evidence="1">Cytoplasmic side</orientation>
    </subcellularLocation>
</comment>
<evidence type="ECO:0000256" key="14">
    <source>
        <dbReference type="SAM" id="MobiDB-lite"/>
    </source>
</evidence>
<dbReference type="Gene3D" id="3.40.50.300">
    <property type="entry name" value="P-loop containing nucleotide triphosphate hydrolases"/>
    <property type="match status" value="1"/>
</dbReference>
<evidence type="ECO:0000256" key="8">
    <source>
        <dbReference type="ARBA" id="ARBA00022927"/>
    </source>
</evidence>
<comment type="caution">
    <text evidence="17">The sequence shown here is derived from an EMBL/GenBank/DDBJ whole genome shotgun (WGS) entry which is preliminary data.</text>
</comment>
<evidence type="ECO:0000256" key="6">
    <source>
        <dbReference type="ARBA" id="ARBA00022741"/>
    </source>
</evidence>
<evidence type="ECO:0000256" key="1">
    <source>
        <dbReference type="ARBA" id="ARBA00004413"/>
    </source>
</evidence>
<dbReference type="AlphaFoldDB" id="A0A916W3E4"/>
<proteinExistence type="inferred from homology"/>
<dbReference type="Gene3D" id="1.20.120.1380">
    <property type="entry name" value="Flagellar FlhF biosynthesis protein, N domain"/>
    <property type="match status" value="1"/>
</dbReference>
<evidence type="ECO:0000259" key="16">
    <source>
        <dbReference type="SMART" id="SM00962"/>
    </source>
</evidence>
<feature type="domain" description="SRP54-type proteins GTP-binding" evidence="16">
    <location>
        <begin position="210"/>
        <end position="401"/>
    </location>
</feature>
<dbReference type="SMART" id="SM00382">
    <property type="entry name" value="AAA"/>
    <property type="match status" value="1"/>
</dbReference>
<evidence type="ECO:0000256" key="13">
    <source>
        <dbReference type="NCBIfam" id="TIGR03499"/>
    </source>
</evidence>
<dbReference type="GO" id="GO:0005525">
    <property type="term" value="F:GTP binding"/>
    <property type="evidence" value="ECO:0007669"/>
    <property type="project" value="UniProtKB-UniRule"/>
</dbReference>
<gene>
    <name evidence="17" type="primary">flhF</name>
    <name evidence="17" type="ORF">GCM10008025_03600</name>
</gene>
<keyword evidence="17" id="KW-0282">Flagellum</keyword>
<evidence type="ECO:0000256" key="12">
    <source>
        <dbReference type="ARBA" id="ARBA00025337"/>
    </source>
</evidence>
<dbReference type="InterPro" id="IPR027417">
    <property type="entry name" value="P-loop_NTPase"/>
</dbReference>
<organism evidence="17 18">
    <name type="scientific">Ornithinibacillus halotolerans</name>
    <dbReference type="NCBI Taxonomy" id="1274357"/>
    <lineage>
        <taxon>Bacteria</taxon>
        <taxon>Bacillati</taxon>
        <taxon>Bacillota</taxon>
        <taxon>Bacilli</taxon>
        <taxon>Bacillales</taxon>
        <taxon>Bacillaceae</taxon>
        <taxon>Ornithinibacillus</taxon>
    </lineage>
</organism>
<dbReference type="CDD" id="cd17873">
    <property type="entry name" value="FlhF"/>
    <property type="match status" value="1"/>
</dbReference>
<keyword evidence="8" id="KW-0653">Protein transport</keyword>
<dbReference type="NCBIfam" id="TIGR03499">
    <property type="entry name" value="FlhF"/>
    <property type="match status" value="1"/>
</dbReference>
<feature type="compositionally biased region" description="Polar residues" evidence="14">
    <location>
        <begin position="98"/>
        <end position="110"/>
    </location>
</feature>
<dbReference type="Proteomes" id="UP000613512">
    <property type="component" value="Unassembled WGS sequence"/>
</dbReference>
<dbReference type="GO" id="GO:0015031">
    <property type="term" value="P:protein transport"/>
    <property type="evidence" value="ECO:0007669"/>
    <property type="project" value="UniProtKB-KW"/>
</dbReference>
<dbReference type="InterPro" id="IPR047040">
    <property type="entry name" value="FlhF__GTPase_dom"/>
</dbReference>
<evidence type="ECO:0000259" key="15">
    <source>
        <dbReference type="SMART" id="SM00382"/>
    </source>
</evidence>
<comment type="similarity">
    <text evidence="2">Belongs to the GTP-binding SRP family.</text>
</comment>
<feature type="region of interest" description="Disordered" evidence="14">
    <location>
        <begin position="69"/>
        <end position="110"/>
    </location>
</feature>
<keyword evidence="11" id="KW-1006">Bacterial flagellum protein export</keyword>
<keyword evidence="10" id="KW-0472">Membrane</keyword>
<protein>
    <recommendedName>
        <fullName evidence="3 13">Flagellar biosynthesis protein FlhF</fullName>
    </recommendedName>
</protein>
<dbReference type="PANTHER" id="PTHR43134">
    <property type="entry name" value="SIGNAL RECOGNITION PARTICLE RECEPTOR SUBUNIT ALPHA"/>
    <property type="match status" value="1"/>
</dbReference>
<dbReference type="SUPFAM" id="SSF52540">
    <property type="entry name" value="P-loop containing nucleoside triphosphate hydrolases"/>
    <property type="match status" value="1"/>
</dbReference>
<evidence type="ECO:0000256" key="9">
    <source>
        <dbReference type="ARBA" id="ARBA00023134"/>
    </source>
</evidence>
<name>A0A916W3E4_9BACI</name>
<dbReference type="Pfam" id="PF00448">
    <property type="entry name" value="SRP54"/>
    <property type="match status" value="1"/>
</dbReference>
<dbReference type="InterPro" id="IPR000897">
    <property type="entry name" value="SRP54_GTPase_dom"/>
</dbReference>
<evidence type="ECO:0000313" key="18">
    <source>
        <dbReference type="Proteomes" id="UP000613512"/>
    </source>
</evidence>
<evidence type="ECO:0000256" key="11">
    <source>
        <dbReference type="ARBA" id="ARBA00023225"/>
    </source>
</evidence>
<keyword evidence="9" id="KW-0342">GTP-binding</keyword>
<accession>A0A916W3E4</accession>
<evidence type="ECO:0000313" key="17">
    <source>
        <dbReference type="EMBL" id="GGA62921.1"/>
    </source>
</evidence>
<dbReference type="FunFam" id="3.40.50.300:FF:000695">
    <property type="entry name" value="Flagellar biosynthesis regulator FlhF"/>
    <property type="match status" value="1"/>
</dbReference>
<dbReference type="RefSeq" id="WP_188382965.1">
    <property type="nucleotide sequence ID" value="NZ_BMEY01000001.1"/>
</dbReference>
<comment type="function">
    <text evidence="12">Necessary for flagellar biosynthesis. May be involved in translocation of the flagellum.</text>
</comment>